<dbReference type="Pfam" id="PF17096">
    <property type="entry name" value="AIM3"/>
    <property type="match status" value="1"/>
</dbReference>
<evidence type="ECO:0000313" key="6">
    <source>
        <dbReference type="Proteomes" id="UP000189513"/>
    </source>
</evidence>
<feature type="compositionally biased region" description="Low complexity" evidence="4">
    <location>
        <begin position="136"/>
        <end position="170"/>
    </location>
</feature>
<dbReference type="InterPro" id="IPR031370">
    <property type="entry name" value="Aim3"/>
</dbReference>
<evidence type="ECO:0000256" key="1">
    <source>
        <dbReference type="ARBA" id="ARBA00004256"/>
    </source>
</evidence>
<feature type="compositionally biased region" description="Low complexity" evidence="4">
    <location>
        <begin position="234"/>
        <end position="253"/>
    </location>
</feature>
<protein>
    <submittedName>
        <fullName evidence="5">Altered inheritance of mitochondria protein 3</fullName>
    </submittedName>
</protein>
<dbReference type="GO" id="GO:0030479">
    <property type="term" value="C:actin cortical patch"/>
    <property type="evidence" value="ECO:0007669"/>
    <property type="project" value="InterPro"/>
</dbReference>
<evidence type="ECO:0000313" key="5">
    <source>
        <dbReference type="EMBL" id="ONH66057.1"/>
    </source>
</evidence>
<feature type="compositionally biased region" description="Low complexity" evidence="4">
    <location>
        <begin position="209"/>
        <end position="218"/>
    </location>
</feature>
<feature type="compositionally biased region" description="Low complexity" evidence="4">
    <location>
        <begin position="481"/>
        <end position="520"/>
    </location>
</feature>
<evidence type="ECO:0000256" key="3">
    <source>
        <dbReference type="ARBA" id="ARBA00023136"/>
    </source>
</evidence>
<evidence type="ECO:0000256" key="2">
    <source>
        <dbReference type="ARBA" id="ARBA00005311"/>
    </source>
</evidence>
<feature type="compositionally biased region" description="Low complexity" evidence="4">
    <location>
        <begin position="440"/>
        <end position="450"/>
    </location>
</feature>
<feature type="compositionally biased region" description="Polar residues" evidence="4">
    <location>
        <begin position="299"/>
        <end position="310"/>
    </location>
</feature>
<keyword evidence="6" id="KW-1185">Reference proteome</keyword>
<gene>
    <name evidence="5" type="ORF">BON22_4000</name>
</gene>
<dbReference type="GO" id="GO:0045121">
    <property type="term" value="C:membrane raft"/>
    <property type="evidence" value="ECO:0007669"/>
    <property type="project" value="UniProtKB-SubCell"/>
</dbReference>
<dbReference type="GO" id="GO:0051016">
    <property type="term" value="P:barbed-end actin filament capping"/>
    <property type="evidence" value="ECO:0007669"/>
    <property type="project" value="InterPro"/>
</dbReference>
<feature type="compositionally biased region" description="Polar residues" evidence="4">
    <location>
        <begin position="414"/>
        <end position="424"/>
    </location>
</feature>
<reference evidence="6" key="1">
    <citation type="journal article" date="2017" name="Genome Announc.">
        <title>Genome sequences of Cyberlindnera fabianii 65, Pichia kudriavzevii 129, and Saccharomyces cerevisiae 131 isolated from fermented masau fruits in Zimbabwe.</title>
        <authorList>
            <person name="van Rijswijck I.M.H."/>
            <person name="Derks M.F.L."/>
            <person name="Abee T."/>
            <person name="de Ridder D."/>
            <person name="Smid E.J."/>
        </authorList>
    </citation>
    <scope>NUCLEOTIDE SEQUENCE [LARGE SCALE GENOMIC DNA]</scope>
    <source>
        <strain evidence="6">65</strain>
    </source>
</reference>
<feature type="compositionally biased region" description="Low complexity" evidence="4">
    <location>
        <begin position="325"/>
        <end position="341"/>
    </location>
</feature>
<proteinExistence type="inferred from homology"/>
<feature type="region of interest" description="Disordered" evidence="4">
    <location>
        <begin position="37"/>
        <end position="92"/>
    </location>
</feature>
<feature type="region of interest" description="Disordered" evidence="4">
    <location>
        <begin position="368"/>
        <end position="743"/>
    </location>
</feature>
<dbReference type="OMA" id="DNPFRRY"/>
<comment type="similarity">
    <text evidence="2">Belongs to the AIM3 family.</text>
</comment>
<dbReference type="Proteomes" id="UP000189513">
    <property type="component" value="Unassembled WGS sequence"/>
</dbReference>
<accession>A0A1V2L2C5</accession>
<comment type="caution">
    <text evidence="5">The sequence shown here is derived from an EMBL/GenBank/DDBJ whole genome shotgun (WGS) entry which is preliminary data.</text>
</comment>
<feature type="compositionally biased region" description="Basic and acidic residues" evidence="4">
    <location>
        <begin position="693"/>
        <end position="711"/>
    </location>
</feature>
<sequence>MSNFWDNNKGAIMSGAAKGASVTGKYAWKGTKAVSKAGYQAAKNQREATKGGSSSYSTKDSPSPSFGEARPVSSLPDVSALPPPPLKPGQMQYHKTIKLPPATVQVGGHTVNVPSMNVDKKHAMNIAGSVMSGFLQQQGNSQPTQTQDQPTQPTQPVQQTQVDPLPLPQTIQQPSPTPAPVPSAQPMLSLNNPYYQGVVANPPAQDTPSQETSTQETSAPPPPARNYDRPAVSIPPQMQAQQQQPEISAIPSPDLSNLPVPPKTAGINTPPVSVPAQIPVTAPAQAPTSQKPDLPPIVTQPSPSLSSRTPISIPAVTVGGGLPAVSVGSGVPTSTGTSTPVAHAAEEEKPVVKGIAGTYDYKVDVKFAPPPKHMAMNTTPQGKHAISTGKKSSVPPAAPSRTGSSAKPPAPLPQRSSVGTSPAVSTNTTGSAGPPPPPARTSSTTHSTSNFPPPPKPTNPTTKTTNAFPPPPKPTNPHSHAVNAPSPVPSRASVVSPAASVTSAAPPPYAVDDPSTSNSSVPPPASPPPTSAQRPVFDMNKFAPPPKPFRKPDQETSTPHKVTSPPPTVVSPPPVRPKPEVNLPPPVKPKPSAPPPVKPKPSGINIDVSSKPKPPTPGPKPNISPNTKKPTPPPVKPKPSFDKATPPPVKPKPSALGGKAPPPVKPKPSGLSDKPSAPSKPASLSGFGNVVSELKKAESKHDVVNQSKDTKIDEEEEDFEDNPFKRYLKAAVPSQDDRFGKFK</sequence>
<keyword evidence="3" id="KW-0472">Membrane</keyword>
<name>A0A1V2L2C5_CYBFA</name>
<evidence type="ECO:0000256" key="4">
    <source>
        <dbReference type="SAM" id="MobiDB-lite"/>
    </source>
</evidence>
<feature type="compositionally biased region" description="Low complexity" evidence="4">
    <location>
        <begin position="667"/>
        <end position="685"/>
    </location>
</feature>
<feature type="region of interest" description="Disordered" evidence="4">
    <location>
        <begin position="136"/>
        <end position="356"/>
    </location>
</feature>
<dbReference type="AlphaFoldDB" id="A0A1V2L2C5"/>
<comment type="subcellular location">
    <subcellularLocation>
        <location evidence="1">Membrane raft</location>
        <topology evidence="1">Peripheral membrane protein</topology>
    </subcellularLocation>
</comment>
<dbReference type="EMBL" id="MPUK01000008">
    <property type="protein sequence ID" value="ONH66057.1"/>
    <property type="molecule type" value="Genomic_DNA"/>
</dbReference>
<feature type="compositionally biased region" description="Pro residues" evidence="4">
    <location>
        <begin position="612"/>
        <end position="622"/>
    </location>
</feature>
<feature type="compositionally biased region" description="Pro residues" evidence="4">
    <location>
        <begin position="564"/>
        <end position="599"/>
    </location>
</feature>
<dbReference type="STRING" id="36022.A0A1V2L2C5"/>
<feature type="compositionally biased region" description="Low complexity" evidence="4">
    <location>
        <begin position="50"/>
        <end position="65"/>
    </location>
</feature>
<dbReference type="VEuPathDB" id="FungiDB:BON22_4000"/>
<organism evidence="5 6">
    <name type="scientific">Cyberlindnera fabianii</name>
    <name type="common">Yeast</name>
    <name type="synonym">Hansenula fabianii</name>
    <dbReference type="NCBI Taxonomy" id="36022"/>
    <lineage>
        <taxon>Eukaryota</taxon>
        <taxon>Fungi</taxon>
        <taxon>Dikarya</taxon>
        <taxon>Ascomycota</taxon>
        <taxon>Saccharomycotina</taxon>
        <taxon>Saccharomycetes</taxon>
        <taxon>Phaffomycetales</taxon>
        <taxon>Phaffomycetaceae</taxon>
        <taxon>Cyberlindnera</taxon>
    </lineage>
</organism>
<feature type="compositionally biased region" description="Pro residues" evidence="4">
    <location>
        <begin position="521"/>
        <end position="530"/>
    </location>
</feature>
<feature type="compositionally biased region" description="Acidic residues" evidence="4">
    <location>
        <begin position="712"/>
        <end position="721"/>
    </location>
</feature>